<protein>
    <recommendedName>
        <fullName evidence="4">CBM-cenC domain-containing protein</fullName>
    </recommendedName>
</protein>
<organism evidence="2 3">
    <name type="scientific">Paenibacillus sacheonensis</name>
    <dbReference type="NCBI Taxonomy" id="742054"/>
    <lineage>
        <taxon>Bacteria</taxon>
        <taxon>Bacillati</taxon>
        <taxon>Bacillota</taxon>
        <taxon>Bacilli</taxon>
        <taxon>Bacillales</taxon>
        <taxon>Paenibacillaceae</taxon>
        <taxon>Paenibacillus</taxon>
    </lineage>
</organism>
<evidence type="ECO:0000256" key="1">
    <source>
        <dbReference type="SAM" id="SignalP"/>
    </source>
</evidence>
<feature type="chain" id="PRO_5030770813" description="CBM-cenC domain-containing protein" evidence="1">
    <location>
        <begin position="29"/>
        <end position="889"/>
    </location>
</feature>
<evidence type="ECO:0000313" key="3">
    <source>
        <dbReference type="Proteomes" id="UP000558113"/>
    </source>
</evidence>
<name>A0A7X5BUN8_9BACL</name>
<keyword evidence="1" id="KW-0732">Signal</keyword>
<dbReference type="Proteomes" id="UP000558113">
    <property type="component" value="Unassembled WGS sequence"/>
</dbReference>
<dbReference type="SUPFAM" id="SSF49785">
    <property type="entry name" value="Galactose-binding domain-like"/>
    <property type="match status" value="1"/>
</dbReference>
<comment type="caution">
    <text evidence="2">The sequence shown here is derived from an EMBL/GenBank/DDBJ whole genome shotgun (WGS) entry which is preliminary data.</text>
</comment>
<feature type="signal peptide" evidence="1">
    <location>
        <begin position="1"/>
        <end position="28"/>
    </location>
</feature>
<dbReference type="Gene3D" id="2.60.120.260">
    <property type="entry name" value="Galactose-binding domain-like"/>
    <property type="match status" value="1"/>
</dbReference>
<dbReference type="EMBL" id="JAAAMU010000001">
    <property type="protein sequence ID" value="NBC67578.1"/>
    <property type="molecule type" value="Genomic_DNA"/>
</dbReference>
<gene>
    <name evidence="2" type="ORF">GT003_01035</name>
</gene>
<dbReference type="InterPro" id="IPR008979">
    <property type="entry name" value="Galactose-bd-like_sf"/>
</dbReference>
<keyword evidence="3" id="KW-1185">Reference proteome</keyword>
<dbReference type="RefSeq" id="WP_161693510.1">
    <property type="nucleotide sequence ID" value="NZ_JAAAMU010000001.1"/>
</dbReference>
<sequence>MRKRWTNKMAGLLALSMALPVGTSGVSAAGTGEFHIGAFQQPMIRPTDYNTSAHWQNIANAYLDRMVSVETSGGINYTKAENENGIANSYAKGVQLFVTDGGLYDYQSYTPDDYATLDSRLTPYKNDSRVSAINIKDEPAAWNIEGYANTIRHAKAFAPQLDYYINLAPVYVEDGYFPTPGKLTVSNSGAQQNGNFVTSAQRLGQTVKIPAGMSVLHGVDLKIDMREWSSAETLTLKLWDSPSRTTMIAQSSITGNGSSDLRLFFPYFELKAPVTPGATYYLELTHNGGGNNSVGWVQRSDVSSYADGAGYVNGAAQSYDYFFRLYKPRDNTPDIISPGNTSGDYVTNANRIGQTFTTPASVNRRIHYIQLNMDAGQWNSGHQPITLSLWDSPARTKLIATSDTYTSSNNGNYPIFKLYQPVSPSTSYYFEITSASSVPLGWVTKGASSTYAGGQGYNNGTALAGGTDYYFKVAFGSFYDNFMDDLLDISGTDELLFDNYPFRAGTDYDASYFLNAELVRERGLDHDVKYGGYLQSTKIQNANGTFVKYRNPSLGEKRWNVYTYLTYGFKLMYWFTYWQPQPVVGWDEYFADTPVSTNGTLQTAYYDIQALNREMHYLSGTLKDLTSQAVYHSGTSIPRGTQPIPDSLYIKPTDASQPLILGTFTNAGGRQYVMLTNRDYASARTATFNLFPRPASLTEISKSTGLETGTGFTYNAASGQLTITLDKGEGRLFALPAGGGDGTLLANGGFENGSAGWTNGFGGTFTVDTATKRSGTASGKIGSRTLRHASPTQDVTNVLRIGGQGGYDLSGWAKLASGTDRAQIAIQIDDSAGRHWAQTDMTNVSSSGWTQMSKLDNVTWTGQLNSAVLYVQTESTLGDFYIDDLSLTK</sequence>
<dbReference type="OrthoDB" id="1550466at2"/>
<proteinExistence type="predicted"/>
<evidence type="ECO:0000313" key="2">
    <source>
        <dbReference type="EMBL" id="NBC67578.1"/>
    </source>
</evidence>
<reference evidence="2 3" key="1">
    <citation type="submission" date="2020-01" db="EMBL/GenBank/DDBJ databases">
        <title>Paenibacillus soybeanensis sp. nov. isolated from the nodules of soybean (Glycine max(L.) Merr).</title>
        <authorList>
            <person name="Wang H."/>
        </authorList>
    </citation>
    <scope>NUCLEOTIDE SEQUENCE [LARGE SCALE GENOMIC DNA]</scope>
    <source>
        <strain evidence="2 3">DSM 23054</strain>
    </source>
</reference>
<accession>A0A7X5BUN8</accession>
<dbReference type="AlphaFoldDB" id="A0A7X5BUN8"/>
<evidence type="ECO:0008006" key="4">
    <source>
        <dbReference type="Google" id="ProtNLM"/>
    </source>
</evidence>